<protein>
    <submittedName>
        <fullName evidence="1">Uncharacterized protein</fullName>
    </submittedName>
</protein>
<sequence>MRNSVLEITEQEYLIKLDKSEFDLSFIHSLLKRIQSEQTFFKRIFDDEEDMIARRSYNDDLDVDHLSEK</sequence>
<evidence type="ECO:0000313" key="2">
    <source>
        <dbReference type="Proteomes" id="UP000308181"/>
    </source>
</evidence>
<name>A0A4V5NXF8_9SPHI</name>
<reference evidence="1 2" key="1">
    <citation type="submission" date="2019-04" db="EMBL/GenBank/DDBJ databases">
        <title>Pedobacter sp. AR-3-17 sp. nov., isolated from Arctic soil.</title>
        <authorList>
            <person name="Dahal R.H."/>
            <person name="Kim D.-U."/>
        </authorList>
    </citation>
    <scope>NUCLEOTIDE SEQUENCE [LARGE SCALE GENOMIC DNA]</scope>
    <source>
        <strain evidence="1 2">AR-3-17</strain>
    </source>
</reference>
<gene>
    <name evidence="1" type="ORF">FA046_07930</name>
</gene>
<accession>A0A4V5NXF8</accession>
<keyword evidence="2" id="KW-1185">Reference proteome</keyword>
<dbReference type="OrthoDB" id="770763at2"/>
<dbReference type="EMBL" id="SWBP01000002">
    <property type="protein sequence ID" value="TKB99033.1"/>
    <property type="molecule type" value="Genomic_DNA"/>
</dbReference>
<dbReference type="AlphaFoldDB" id="A0A4V5NXF8"/>
<proteinExistence type="predicted"/>
<organism evidence="1 2">
    <name type="scientific">Pedobacter cryophilus</name>
    <dbReference type="NCBI Taxonomy" id="2571271"/>
    <lineage>
        <taxon>Bacteria</taxon>
        <taxon>Pseudomonadati</taxon>
        <taxon>Bacteroidota</taxon>
        <taxon>Sphingobacteriia</taxon>
        <taxon>Sphingobacteriales</taxon>
        <taxon>Sphingobacteriaceae</taxon>
        <taxon>Pedobacter</taxon>
    </lineage>
</organism>
<comment type="caution">
    <text evidence="1">The sequence shown here is derived from an EMBL/GenBank/DDBJ whole genome shotgun (WGS) entry which is preliminary data.</text>
</comment>
<evidence type="ECO:0000313" key="1">
    <source>
        <dbReference type="EMBL" id="TKB99033.1"/>
    </source>
</evidence>
<dbReference type="RefSeq" id="WP_136825844.1">
    <property type="nucleotide sequence ID" value="NZ_SWBP01000002.1"/>
</dbReference>
<dbReference type="Proteomes" id="UP000308181">
    <property type="component" value="Unassembled WGS sequence"/>
</dbReference>